<protein>
    <submittedName>
        <fullName evidence="5">Ribokinase</fullName>
    </submittedName>
</protein>
<dbReference type="RefSeq" id="WP_075627621.1">
    <property type="nucleotide sequence ID" value="NZ_FOAM01000002.1"/>
</dbReference>
<organism evidence="5 6">
    <name type="scientific">Xaviernesmea oryzae</name>
    <dbReference type="NCBI Taxonomy" id="464029"/>
    <lineage>
        <taxon>Bacteria</taxon>
        <taxon>Pseudomonadati</taxon>
        <taxon>Pseudomonadota</taxon>
        <taxon>Alphaproteobacteria</taxon>
        <taxon>Hyphomicrobiales</taxon>
        <taxon>Rhizobiaceae</taxon>
        <taxon>Rhizobium/Agrobacterium group</taxon>
        <taxon>Xaviernesmea</taxon>
    </lineage>
</organism>
<dbReference type="PANTHER" id="PTHR43320">
    <property type="entry name" value="SUGAR KINASE"/>
    <property type="match status" value="1"/>
</dbReference>
<dbReference type="EMBL" id="MKIP01000043">
    <property type="protein sequence ID" value="OLP59861.1"/>
    <property type="molecule type" value="Genomic_DNA"/>
</dbReference>
<dbReference type="GO" id="GO:0016301">
    <property type="term" value="F:kinase activity"/>
    <property type="evidence" value="ECO:0007669"/>
    <property type="project" value="UniProtKB-KW"/>
</dbReference>
<comment type="caution">
    <text evidence="5">The sequence shown here is derived from an EMBL/GenBank/DDBJ whole genome shotgun (WGS) entry which is preliminary data.</text>
</comment>
<dbReference type="InterPro" id="IPR011611">
    <property type="entry name" value="PfkB_dom"/>
</dbReference>
<keyword evidence="6" id="KW-1185">Reference proteome</keyword>
<evidence type="ECO:0000256" key="2">
    <source>
        <dbReference type="ARBA" id="ARBA00022679"/>
    </source>
</evidence>
<dbReference type="OrthoDB" id="9775849at2"/>
<name>A0A1Q9AWP0_9HYPH</name>
<evidence type="ECO:0000313" key="6">
    <source>
        <dbReference type="Proteomes" id="UP000186364"/>
    </source>
</evidence>
<dbReference type="SUPFAM" id="SSF53613">
    <property type="entry name" value="Ribokinase-like"/>
    <property type="match status" value="1"/>
</dbReference>
<keyword evidence="2" id="KW-0808">Transferase</keyword>
<evidence type="ECO:0000259" key="4">
    <source>
        <dbReference type="Pfam" id="PF00294"/>
    </source>
</evidence>
<reference evidence="5 6" key="1">
    <citation type="submission" date="2016-09" db="EMBL/GenBank/DDBJ databases">
        <title>Rhizobium sp. nov., a novel species isolated from the rice rhizosphere.</title>
        <authorList>
            <person name="Zhao J."/>
            <person name="Zhang X."/>
        </authorList>
    </citation>
    <scope>NUCLEOTIDE SEQUENCE [LARGE SCALE GENOMIC DNA]</scope>
    <source>
        <strain evidence="5 6">1.7048</strain>
    </source>
</reference>
<evidence type="ECO:0000256" key="1">
    <source>
        <dbReference type="ARBA" id="ARBA00010688"/>
    </source>
</evidence>
<keyword evidence="3 5" id="KW-0418">Kinase</keyword>
<dbReference type="Proteomes" id="UP000186364">
    <property type="component" value="Unassembled WGS sequence"/>
</dbReference>
<gene>
    <name evidence="5" type="ORF">BJF93_09630</name>
</gene>
<sequence length="293" mass="30890">MVKIVAMGDNVVDCYLAQDSMFPGGNCLNVAVFIRQFGGESAYVGAVGRDGAGRAIVEALQAEGVDITRLRQLDGPTAYCVIGHRDADRIFVTFDLGVSMFTPSEADLAFLSGFDAVQIGQSSGLDDYLAEIAALRPLSYDFSNKYTQEKIALRAPLCFLASASAGDRPYEEALALLRQLLDAGATWALVTRGGEGAMLGHGEELFEVPAAKAELVDTLGAGDTFIARTLFGLVQGEAPEALLKAAAAEAARTCSYYGAVGHGRPIDIPMDLQALRVAYPDLLNSSTPAAARA</sequence>
<evidence type="ECO:0000313" key="5">
    <source>
        <dbReference type="EMBL" id="OLP59861.1"/>
    </source>
</evidence>
<proteinExistence type="inferred from homology"/>
<feature type="domain" description="Carbohydrate kinase PfkB" evidence="4">
    <location>
        <begin position="16"/>
        <end position="259"/>
    </location>
</feature>
<accession>A0A1Q9AWP0</accession>
<evidence type="ECO:0000256" key="3">
    <source>
        <dbReference type="ARBA" id="ARBA00022777"/>
    </source>
</evidence>
<dbReference type="InterPro" id="IPR029056">
    <property type="entry name" value="Ribokinase-like"/>
</dbReference>
<dbReference type="AlphaFoldDB" id="A0A1Q9AWP0"/>
<dbReference type="InterPro" id="IPR052700">
    <property type="entry name" value="Carb_kinase_PfkB-like"/>
</dbReference>
<comment type="similarity">
    <text evidence="1">Belongs to the carbohydrate kinase PfkB family.</text>
</comment>
<dbReference type="Pfam" id="PF00294">
    <property type="entry name" value="PfkB"/>
    <property type="match status" value="1"/>
</dbReference>
<dbReference type="Gene3D" id="3.40.1190.20">
    <property type="match status" value="1"/>
</dbReference>